<evidence type="ECO:0000313" key="7">
    <source>
        <dbReference type="EMBL" id="KOF87218.1"/>
    </source>
</evidence>
<keyword evidence="2 6" id="KW-0812">Transmembrane</keyword>
<protein>
    <recommendedName>
        <fullName evidence="8">Thioredoxin domain-containing protein</fullName>
    </recommendedName>
</protein>
<organism evidence="7">
    <name type="scientific">Octopus bimaculoides</name>
    <name type="common">California two-spotted octopus</name>
    <dbReference type="NCBI Taxonomy" id="37653"/>
    <lineage>
        <taxon>Eukaryota</taxon>
        <taxon>Metazoa</taxon>
        <taxon>Spiralia</taxon>
        <taxon>Lophotrochozoa</taxon>
        <taxon>Mollusca</taxon>
        <taxon>Cephalopoda</taxon>
        <taxon>Coleoidea</taxon>
        <taxon>Octopodiformes</taxon>
        <taxon>Octopoda</taxon>
        <taxon>Incirrata</taxon>
        <taxon>Octopodidae</taxon>
        <taxon>Octopus</taxon>
    </lineage>
</organism>
<evidence type="ECO:0000256" key="6">
    <source>
        <dbReference type="SAM" id="Phobius"/>
    </source>
</evidence>
<evidence type="ECO:0000256" key="5">
    <source>
        <dbReference type="SAM" id="MobiDB-lite"/>
    </source>
</evidence>
<gene>
    <name evidence="7" type="ORF">OCBIM_22017227mg</name>
</gene>
<comment type="subcellular location">
    <subcellularLocation>
        <location evidence="1">Membrane</location>
        <topology evidence="1">Single-pass membrane protein</topology>
    </subcellularLocation>
</comment>
<sequence>MATIQFQFAHLNDSEPLNSITMSTIEMPTLLVYDSESQYYYMPEKEIKDLTLAEYSQFLIDVSEGKVTAQGGTGFTQRLKRIGYDIWSTVMAIWTASRWLFLLMFGLPTVIISVVCYSICCMEPFDQETALSDAEDEDEDSHKQSKHDGPKPCPKAVPHKCPKHLKSE</sequence>
<evidence type="ECO:0000256" key="2">
    <source>
        <dbReference type="ARBA" id="ARBA00022692"/>
    </source>
</evidence>
<proteinExistence type="predicted"/>
<dbReference type="EMBL" id="KQ418469">
    <property type="protein sequence ID" value="KOF87218.1"/>
    <property type="molecule type" value="Genomic_DNA"/>
</dbReference>
<keyword evidence="3 6" id="KW-1133">Transmembrane helix</keyword>
<evidence type="ECO:0000256" key="4">
    <source>
        <dbReference type="ARBA" id="ARBA00023136"/>
    </source>
</evidence>
<dbReference type="OrthoDB" id="74910at2759"/>
<dbReference type="AlphaFoldDB" id="A0A0L8HD48"/>
<feature type="transmembrane region" description="Helical" evidence="6">
    <location>
        <begin position="99"/>
        <end position="120"/>
    </location>
</feature>
<feature type="compositionally biased region" description="Basic residues" evidence="5">
    <location>
        <begin position="157"/>
        <end position="168"/>
    </location>
</feature>
<accession>A0A0L8HD48</accession>
<reference evidence="7" key="1">
    <citation type="submission" date="2015-07" db="EMBL/GenBank/DDBJ databases">
        <title>MeaNS - Measles Nucleotide Surveillance Program.</title>
        <authorList>
            <person name="Tran T."/>
            <person name="Druce J."/>
        </authorList>
    </citation>
    <scope>NUCLEOTIDE SEQUENCE</scope>
    <source>
        <strain evidence="7">UCB-OBI-ISO-001</strain>
        <tissue evidence="7">Gonad</tissue>
    </source>
</reference>
<evidence type="ECO:0008006" key="8">
    <source>
        <dbReference type="Google" id="ProtNLM"/>
    </source>
</evidence>
<dbReference type="InterPro" id="IPR052250">
    <property type="entry name" value="PDI_TMX3"/>
</dbReference>
<feature type="region of interest" description="Disordered" evidence="5">
    <location>
        <begin position="131"/>
        <end position="168"/>
    </location>
</feature>
<dbReference type="GO" id="GO:0005783">
    <property type="term" value="C:endoplasmic reticulum"/>
    <property type="evidence" value="ECO:0007669"/>
    <property type="project" value="TreeGrafter"/>
</dbReference>
<dbReference type="PANTHER" id="PTHR46426:SF1">
    <property type="entry name" value="PROTEIN DISULFIDE-ISOMERASE TMX3"/>
    <property type="match status" value="1"/>
</dbReference>
<evidence type="ECO:0000256" key="1">
    <source>
        <dbReference type="ARBA" id="ARBA00004167"/>
    </source>
</evidence>
<dbReference type="PANTHER" id="PTHR46426">
    <property type="entry name" value="PROTEIN DISULFIDE-ISOMERASE TMX3"/>
    <property type="match status" value="1"/>
</dbReference>
<name>A0A0L8HD48_OCTBM</name>
<keyword evidence="4 6" id="KW-0472">Membrane</keyword>
<feature type="compositionally biased region" description="Basic and acidic residues" evidence="5">
    <location>
        <begin position="140"/>
        <end position="150"/>
    </location>
</feature>
<evidence type="ECO:0000256" key="3">
    <source>
        <dbReference type="ARBA" id="ARBA00022989"/>
    </source>
</evidence>
<dbReference type="STRING" id="37653.A0A0L8HD48"/>
<dbReference type="GO" id="GO:0016020">
    <property type="term" value="C:membrane"/>
    <property type="evidence" value="ECO:0007669"/>
    <property type="project" value="UniProtKB-SubCell"/>
</dbReference>